<accession>W5III7</accession>
<gene>
    <name evidence="3" type="ORF">HMPREF9020_00430</name>
</gene>
<evidence type="ECO:0000313" key="3">
    <source>
        <dbReference type="EMBL" id="EFG26802.2"/>
    </source>
</evidence>
<evidence type="ECO:0000313" key="4">
    <source>
        <dbReference type="Proteomes" id="UP000005777"/>
    </source>
</evidence>
<dbReference type="Gene3D" id="2.60.40.420">
    <property type="entry name" value="Cupredoxins - blue copper proteins"/>
    <property type="match status" value="1"/>
</dbReference>
<protein>
    <recommendedName>
        <fullName evidence="2">EfeO-type cupredoxin-like domain-containing protein</fullName>
    </recommendedName>
</protein>
<dbReference type="eggNOG" id="COG4633">
    <property type="taxonomic scope" value="Bacteria"/>
</dbReference>
<evidence type="ECO:0000259" key="2">
    <source>
        <dbReference type="Pfam" id="PF13473"/>
    </source>
</evidence>
<name>W5III7_SCAIO</name>
<feature type="domain" description="EfeO-type cupredoxin-like" evidence="2">
    <location>
        <begin position="16"/>
        <end position="119"/>
    </location>
</feature>
<evidence type="ECO:0000256" key="1">
    <source>
        <dbReference type="SAM" id="Phobius"/>
    </source>
</evidence>
<reference evidence="3 4" key="1">
    <citation type="submission" date="2012-01" db="EMBL/GenBank/DDBJ databases">
        <title>The Genome Sequence of Scardovia inopinata F0304.</title>
        <authorList>
            <consortium name="The Broad Institute Genome Sequencing Platform"/>
            <person name="Ward D."/>
            <person name="Earl A."/>
            <person name="Feldgarden M."/>
            <person name="Gevers D."/>
            <person name="Young S."/>
            <person name="Zeng Q."/>
            <person name="Koehrsen M."/>
            <person name="Alvarado L."/>
            <person name="Berlin A.M."/>
            <person name="Borenstein D."/>
            <person name="Chapman S.B."/>
            <person name="Chen Z."/>
            <person name="Engels R."/>
            <person name="Freedman E."/>
            <person name="Gellesch M."/>
            <person name="Goldberg J."/>
            <person name="Griggs A."/>
            <person name="Gujja S."/>
            <person name="Heilman E.R."/>
            <person name="Heiman D.I."/>
            <person name="Hepburn T.A."/>
            <person name="Howarth C."/>
            <person name="Jen D."/>
            <person name="Larson L."/>
            <person name="Mehta T."/>
            <person name="Park D."/>
            <person name="Pearson M."/>
            <person name="Richards J."/>
            <person name="Roberts A."/>
            <person name="Saif S."/>
            <person name="Shea T.D."/>
            <person name="Shenoy N."/>
            <person name="Sisk P."/>
            <person name="Stolte C."/>
            <person name="Sykes S.N."/>
            <person name="Walk T."/>
            <person name="White J."/>
            <person name="Yandava C."/>
            <person name="Izard J."/>
            <person name="Baranova O.V."/>
            <person name="Blanton J.M."/>
            <person name="Tanner A.C."/>
            <person name="Dewhirst F."/>
            <person name="Haas B."/>
            <person name="Nusbaum C."/>
            <person name="Birren B."/>
        </authorList>
    </citation>
    <scope>NUCLEOTIDE SEQUENCE [LARGE SCALE GENOMIC DNA]</scope>
    <source>
        <strain evidence="3 4">F0304</strain>
    </source>
</reference>
<organism evidence="3 4">
    <name type="scientific">Scardovia inopinata F0304</name>
    <dbReference type="NCBI Taxonomy" id="641146"/>
    <lineage>
        <taxon>Bacteria</taxon>
        <taxon>Bacillati</taxon>
        <taxon>Actinomycetota</taxon>
        <taxon>Actinomycetes</taxon>
        <taxon>Bifidobacteriales</taxon>
        <taxon>Bifidobacteriaceae</taxon>
        <taxon>Scardovia</taxon>
    </lineage>
</organism>
<dbReference type="InterPro" id="IPR008972">
    <property type="entry name" value="Cupredoxin"/>
</dbReference>
<dbReference type="AlphaFoldDB" id="W5III7"/>
<dbReference type="InterPro" id="IPR028096">
    <property type="entry name" value="EfeO_Cupredoxin"/>
</dbReference>
<feature type="transmembrane region" description="Helical" evidence="1">
    <location>
        <begin position="6"/>
        <end position="23"/>
    </location>
</feature>
<dbReference type="Proteomes" id="UP000005777">
    <property type="component" value="Unassembled WGS sequence"/>
</dbReference>
<proteinExistence type="predicted"/>
<keyword evidence="1" id="KW-0472">Membrane</keyword>
<comment type="caution">
    <text evidence="3">The sequence shown here is derived from an EMBL/GenBank/DDBJ whole genome shotgun (WGS) entry which is preliminary data.</text>
</comment>
<dbReference type="EMBL" id="ADCX01000002">
    <property type="protein sequence ID" value="EFG26802.2"/>
    <property type="molecule type" value="Genomic_DNA"/>
</dbReference>
<keyword evidence="1" id="KW-1133">Transmembrane helix</keyword>
<dbReference type="Pfam" id="PF13473">
    <property type="entry name" value="Cupredoxin_1"/>
    <property type="match status" value="1"/>
</dbReference>
<dbReference type="SUPFAM" id="SSF49503">
    <property type="entry name" value="Cupredoxins"/>
    <property type="match status" value="1"/>
</dbReference>
<sequence>MIQTIAIIAAAVAISAFILWYFFSPGKAGYAQMQGNRQVAQVTVNGGYSPALIQIKEGVPTQLVFDRRETGECTSHVVFSDLGIDAHLPGNKITSVDLPALKAGEYPFACGMNMIHGMLKVNK</sequence>
<keyword evidence="1" id="KW-0812">Transmembrane</keyword>
<dbReference type="HOGENOM" id="CLU_131523_0_0_11"/>
<keyword evidence="4" id="KW-1185">Reference proteome</keyword>
<dbReference type="RefSeq" id="WP_070097783.1">
    <property type="nucleotide sequence ID" value="NZ_GG770225.1"/>
</dbReference>